<feature type="compositionally biased region" description="Basic residues" evidence="1">
    <location>
        <begin position="80"/>
        <end position="91"/>
    </location>
</feature>
<proteinExistence type="predicted"/>
<organism evidence="2 3">
    <name type="scientific">Actinacidiphila bryophytorum</name>
    <dbReference type="NCBI Taxonomy" id="1436133"/>
    <lineage>
        <taxon>Bacteria</taxon>
        <taxon>Bacillati</taxon>
        <taxon>Actinomycetota</taxon>
        <taxon>Actinomycetes</taxon>
        <taxon>Kitasatosporales</taxon>
        <taxon>Streptomycetaceae</taxon>
        <taxon>Actinacidiphila</taxon>
    </lineage>
</organism>
<feature type="compositionally biased region" description="Basic and acidic residues" evidence="1">
    <location>
        <begin position="38"/>
        <end position="48"/>
    </location>
</feature>
<sequence length="304" mass="33547">MSGHSGGEHFPPGWVFIPGKREDVLHQPRTVDTAGRGRGKELDGRQEQVVRVGAPPDGGHFGCRPGSRAGPAPRPPGQGCRHRRLPGRARRAPRELRLLLRADRLSDPRRPPRLARLADPGEHRRRQDRPLAAHRPAGQLRHRHRHRPRRPRCPRGGRPAGHRTADRLRFPQSFAWGCPHARPGRRPRRPAAVLHRDPRQSRRRGRVVALRAGQPPGDRGGAPRHPLALPRQLRPAAAVPAALGAHRRVAAAARPRPAAARPAAGARHPLRRVRPVRLRARARDGHLAALTGAAVGPGSTRPWR</sequence>
<keyword evidence="3" id="KW-1185">Reference proteome</keyword>
<reference evidence="2" key="1">
    <citation type="submission" date="2021-06" db="EMBL/GenBank/DDBJ databases">
        <authorList>
            <person name="Arsene-Ploetze F."/>
        </authorList>
    </citation>
    <scope>NUCLEOTIDE SEQUENCE</scope>
    <source>
        <strain evidence="2">SBRY1</strain>
    </source>
</reference>
<dbReference type="EMBL" id="CAJVAX010000012">
    <property type="protein sequence ID" value="CAG7630555.1"/>
    <property type="molecule type" value="Genomic_DNA"/>
</dbReference>
<feature type="compositionally biased region" description="Basic residues" evidence="1">
    <location>
        <begin position="140"/>
        <end position="155"/>
    </location>
</feature>
<gene>
    <name evidence="2" type="ORF">SBRY_20678</name>
</gene>
<evidence type="ECO:0000313" key="3">
    <source>
        <dbReference type="Proteomes" id="UP001153328"/>
    </source>
</evidence>
<name>A0A9W4EDU8_9ACTN</name>
<feature type="compositionally biased region" description="Basic and acidic residues" evidence="1">
    <location>
        <begin position="92"/>
        <end position="110"/>
    </location>
</feature>
<protein>
    <submittedName>
        <fullName evidence="2">Uncharacterized protein</fullName>
    </submittedName>
</protein>
<dbReference type="Proteomes" id="UP001153328">
    <property type="component" value="Unassembled WGS sequence"/>
</dbReference>
<evidence type="ECO:0000313" key="2">
    <source>
        <dbReference type="EMBL" id="CAG7630555.1"/>
    </source>
</evidence>
<feature type="compositionally biased region" description="Low complexity" evidence="1">
    <location>
        <begin position="62"/>
        <end position="71"/>
    </location>
</feature>
<feature type="region of interest" description="Disordered" evidence="1">
    <location>
        <begin position="1"/>
        <end position="206"/>
    </location>
</feature>
<dbReference type="AlphaFoldDB" id="A0A9W4EDU8"/>
<feature type="region of interest" description="Disordered" evidence="1">
    <location>
        <begin position="252"/>
        <end position="275"/>
    </location>
</feature>
<comment type="caution">
    <text evidence="2">The sequence shown here is derived from an EMBL/GenBank/DDBJ whole genome shotgun (WGS) entry which is preliminary data.</text>
</comment>
<evidence type="ECO:0000256" key="1">
    <source>
        <dbReference type="SAM" id="MobiDB-lite"/>
    </source>
</evidence>
<accession>A0A9W4EDU8</accession>
<feature type="compositionally biased region" description="Low complexity" evidence="1">
    <location>
        <begin position="252"/>
        <end position="267"/>
    </location>
</feature>